<sequence>MQTKSILKWLTVLSVGFLTLPAQAQYVFTDANLGAYTQDFDALAGTKNIFTSNSSAFPGVYARFTLDNYPGEYESSTRGTGAQAKLGPDDGSEGPQTASSVDADGTPHGAAWYHFGTAGASDRALGGIASTTVTSGKGYVGFRLRNSSTKTIVNLEVQYAMEQWYNSSQTQAATVAVEYQKSASPGTITSVISGTWTPINELDVPAPSTSTSIAPRNGNAAANRRVKKTTLVDINLAAGQEIMIRFGYVFNSGTNGNGLSIDNVVITPETNVFYSASTGNLNQTATWGTSTNGTGTPPASFTADNQVFYIQSPKNTDGTATLTFTDRIGAGNTWTVSGANSKIVVGTTTSPAVLRVSSNSNISGTIDVGLGSYLYNNRPASPAFTLGTLAATSTVEFNSGGVPFTVPANQYGNLKATGQSPSDPVTSQKTLGGNLVVTGTIGLGNDSKLVLGNYDLTVLSSGTFGTVSANAYVITNGTGRLRMQVPRGSSSSTPGARITFPVGSASSYTPISLQQTSSASDDVFEVRVLDNAFTSYDATTYAPGATRVTNEVVNRTWLVSKEVPTNPATVTMKLQWNLADATTSFVATRAHINHYTGGSWERYSGEVGAATGTVTNSLVATRTGITSFSPFSVSSLLNGALPVELTTFAARRAGDAVACTWNTATEKNSRDFTVERSRNGFTFERLGVVAAAGNSSSPRTYRFSDERPLAGLAYYRLRQTDLDGTEAFSSIVAVNGAESFAAPVVVPNPGTGRFAVVSGAGEPLAGPAVVRNALGAVVRCLAAAEAGDAQAGTFDLSDQPAGLYLVQVQTSAGTRTLRVVKN</sequence>
<name>A0ABT9A848_9BACT</name>
<comment type="caution">
    <text evidence="3">The sequence shown here is derived from an EMBL/GenBank/DDBJ whole genome shotgun (WGS) entry which is preliminary data.</text>
</comment>
<protein>
    <submittedName>
        <fullName evidence="3">T9SS type A sorting domain-containing protein</fullName>
    </submittedName>
</protein>
<feature type="chain" id="PRO_5046077374" evidence="2">
    <location>
        <begin position="25"/>
        <end position="822"/>
    </location>
</feature>
<dbReference type="NCBIfam" id="TIGR04183">
    <property type="entry name" value="Por_Secre_tail"/>
    <property type="match status" value="1"/>
</dbReference>
<dbReference type="EMBL" id="JAUQSX010000003">
    <property type="protein sequence ID" value="MDO7846012.1"/>
    <property type="molecule type" value="Genomic_DNA"/>
</dbReference>
<evidence type="ECO:0000313" key="4">
    <source>
        <dbReference type="Proteomes" id="UP001167796"/>
    </source>
</evidence>
<keyword evidence="2" id="KW-0732">Signal</keyword>
<evidence type="ECO:0000313" key="3">
    <source>
        <dbReference type="EMBL" id="MDO7846012.1"/>
    </source>
</evidence>
<evidence type="ECO:0000256" key="2">
    <source>
        <dbReference type="SAM" id="SignalP"/>
    </source>
</evidence>
<evidence type="ECO:0000256" key="1">
    <source>
        <dbReference type="SAM" id="MobiDB-lite"/>
    </source>
</evidence>
<dbReference type="Proteomes" id="UP001167796">
    <property type="component" value="Unassembled WGS sequence"/>
</dbReference>
<proteinExistence type="predicted"/>
<organism evidence="3 4">
    <name type="scientific">Hymenobacter mellowenesis</name>
    <dbReference type="NCBI Taxonomy" id="3063995"/>
    <lineage>
        <taxon>Bacteria</taxon>
        <taxon>Pseudomonadati</taxon>
        <taxon>Bacteroidota</taxon>
        <taxon>Cytophagia</taxon>
        <taxon>Cytophagales</taxon>
        <taxon>Hymenobacteraceae</taxon>
        <taxon>Hymenobacter</taxon>
    </lineage>
</organism>
<dbReference type="InterPro" id="IPR026444">
    <property type="entry name" value="Secre_tail"/>
</dbReference>
<accession>A0ABT9A848</accession>
<reference evidence="3" key="1">
    <citation type="submission" date="2023-07" db="EMBL/GenBank/DDBJ databases">
        <authorList>
            <person name="Kim M.K."/>
        </authorList>
    </citation>
    <scope>NUCLEOTIDE SEQUENCE</scope>
    <source>
        <strain evidence="3">M29</strain>
    </source>
</reference>
<feature type="region of interest" description="Disordered" evidence="1">
    <location>
        <begin position="74"/>
        <end position="103"/>
    </location>
</feature>
<keyword evidence="4" id="KW-1185">Reference proteome</keyword>
<feature type="signal peptide" evidence="2">
    <location>
        <begin position="1"/>
        <end position="24"/>
    </location>
</feature>
<gene>
    <name evidence="3" type="ORF">Q5H92_06570</name>
</gene>
<dbReference type="RefSeq" id="WP_305010702.1">
    <property type="nucleotide sequence ID" value="NZ_JAUQSX010000003.1"/>
</dbReference>